<dbReference type="Pfam" id="PF03428">
    <property type="entry name" value="RP-C"/>
    <property type="match status" value="1"/>
</dbReference>
<dbReference type="OrthoDB" id="7488837at2"/>
<evidence type="ECO:0000259" key="2">
    <source>
        <dbReference type="Pfam" id="PF03428"/>
    </source>
</evidence>
<evidence type="ECO:0000259" key="3">
    <source>
        <dbReference type="Pfam" id="PF11800"/>
    </source>
</evidence>
<organism evidence="4 5">
    <name type="scientific">Mycoplana dimorpha</name>
    <dbReference type="NCBI Taxonomy" id="28320"/>
    <lineage>
        <taxon>Bacteria</taxon>
        <taxon>Pseudomonadati</taxon>
        <taxon>Pseudomonadota</taxon>
        <taxon>Alphaproteobacteria</taxon>
        <taxon>Hyphomicrobiales</taxon>
        <taxon>Rhizobiaceae</taxon>
        <taxon>Mycoplana</taxon>
    </lineage>
</organism>
<feature type="region of interest" description="Disordered" evidence="1">
    <location>
        <begin position="273"/>
        <end position="293"/>
    </location>
</feature>
<dbReference type="SUPFAM" id="SSF46785">
    <property type="entry name" value="Winged helix' DNA-binding domain"/>
    <property type="match status" value="1"/>
</dbReference>
<dbReference type="InterPro" id="IPR021760">
    <property type="entry name" value="RepC_C"/>
</dbReference>
<comment type="caution">
    <text evidence="4">The sequence shown here is derived from an EMBL/GenBank/DDBJ whole genome shotgun (WGS) entry which is preliminary data.</text>
</comment>
<feature type="domain" description="Plasmid replication protein C N-terminal" evidence="2">
    <location>
        <begin position="25"/>
        <end position="196"/>
    </location>
</feature>
<dbReference type="InterPro" id="IPR005090">
    <property type="entry name" value="RepC_N"/>
</dbReference>
<dbReference type="Proteomes" id="UP000241247">
    <property type="component" value="Unassembled WGS sequence"/>
</dbReference>
<evidence type="ECO:0000256" key="1">
    <source>
        <dbReference type="SAM" id="MobiDB-lite"/>
    </source>
</evidence>
<dbReference type="InterPro" id="IPR036390">
    <property type="entry name" value="WH_DNA-bd_sf"/>
</dbReference>
<dbReference type="EMBL" id="PZZZ01000006">
    <property type="protein sequence ID" value="PTM93487.1"/>
    <property type="molecule type" value="Genomic_DNA"/>
</dbReference>
<sequence length="400" mass="43321">MMERLATTPFGGGRMTARVFAMQKQVAQAQAKLAADAGGNDTGTADKWQLIRALTEARAAYGLSDRTIAVLEALLTFHPDKVLDGRAPIIVFPSNAELSVRSRGMAPATLRRHLAQLMDAGLLFRRDSPNGKRYCRRDERGVVEEAFGFDLAPLALMASAIHEKAEAARAEARRQQALRAEVTLHLRDVAKIVEAAISEGRSGPWADHQLSLAGLSGRLGRSASAEVLETRRVGLLALRRKVEDDYLKSLSDEEMSANDVQNERHIQNSNAEPTFELNGHDTNQAEPPAEGAAPERKALAISLKRVLAACPEIRSYAKDGIGTWAELVKTAALVRSMLGISPDAYQKARAAMGDGTAAVVIAAILERSDQIRSPGGYLRELTRKAEAGKFSVLPMIKALE</sequence>
<keyword evidence="5" id="KW-1185">Reference proteome</keyword>
<evidence type="ECO:0000313" key="5">
    <source>
        <dbReference type="Proteomes" id="UP000241247"/>
    </source>
</evidence>
<dbReference type="RefSeq" id="WP_108003818.1">
    <property type="nucleotide sequence ID" value="NZ_JBHEEX010000005.1"/>
</dbReference>
<evidence type="ECO:0000313" key="4">
    <source>
        <dbReference type="EMBL" id="PTM93487.1"/>
    </source>
</evidence>
<protein>
    <submittedName>
        <fullName evidence="4">Replication initiation protein RepC</fullName>
    </submittedName>
</protein>
<name>A0A2T5B3C6_MYCDI</name>
<accession>A0A2T5B3C6</accession>
<reference evidence="4 5" key="1">
    <citation type="submission" date="2018-04" db="EMBL/GenBank/DDBJ databases">
        <title>Genomic Encyclopedia of Type Strains, Phase IV (KMG-IV): sequencing the most valuable type-strain genomes for metagenomic binning, comparative biology and taxonomic classification.</title>
        <authorList>
            <person name="Goeker M."/>
        </authorList>
    </citation>
    <scope>NUCLEOTIDE SEQUENCE [LARGE SCALE GENOMIC DNA]</scope>
    <source>
        <strain evidence="4 5">DSM 7138</strain>
    </source>
</reference>
<dbReference type="CDD" id="cd00090">
    <property type="entry name" value="HTH_ARSR"/>
    <property type="match status" value="1"/>
</dbReference>
<dbReference type="NCBIfam" id="NF040974">
    <property type="entry name" value="RepABC_RepC"/>
    <property type="match status" value="1"/>
</dbReference>
<dbReference type="InterPro" id="IPR011991">
    <property type="entry name" value="ArsR-like_HTH"/>
</dbReference>
<dbReference type="GO" id="GO:0006355">
    <property type="term" value="P:regulation of DNA-templated transcription"/>
    <property type="evidence" value="ECO:0007669"/>
    <property type="project" value="UniProtKB-ARBA"/>
</dbReference>
<feature type="domain" description="Plasmid replication protein C C-terminal" evidence="3">
    <location>
        <begin position="303"/>
        <end position="399"/>
    </location>
</feature>
<gene>
    <name evidence="4" type="ORF">C7449_106172</name>
</gene>
<dbReference type="NCBIfam" id="NF010396">
    <property type="entry name" value="PRK13824.1"/>
    <property type="match status" value="1"/>
</dbReference>
<dbReference type="InterPro" id="IPR047611">
    <property type="entry name" value="RepABC_RepC"/>
</dbReference>
<dbReference type="Pfam" id="PF11800">
    <property type="entry name" value="RP-C_C"/>
    <property type="match status" value="1"/>
</dbReference>
<proteinExistence type="predicted"/>
<dbReference type="AlphaFoldDB" id="A0A2T5B3C6"/>